<keyword evidence="2" id="KW-1185">Reference proteome</keyword>
<accession>A0A2T9YXI3</accession>
<proteinExistence type="predicted"/>
<dbReference type="AlphaFoldDB" id="A0A2T9YXI3"/>
<dbReference type="EMBL" id="MBFS01002464">
    <property type="protein sequence ID" value="PVU97035.1"/>
    <property type="molecule type" value="Genomic_DNA"/>
</dbReference>
<name>A0A2T9YXI3_9FUNG</name>
<dbReference type="Proteomes" id="UP000245609">
    <property type="component" value="Unassembled WGS sequence"/>
</dbReference>
<protein>
    <submittedName>
        <fullName evidence="1">Uncharacterized protein</fullName>
    </submittedName>
</protein>
<comment type="caution">
    <text evidence="1">The sequence shown here is derived from an EMBL/GenBank/DDBJ whole genome shotgun (WGS) entry which is preliminary data.</text>
</comment>
<reference evidence="1 2" key="1">
    <citation type="journal article" date="2018" name="MBio">
        <title>Comparative Genomics Reveals the Core Gene Toolbox for the Fungus-Insect Symbiosis.</title>
        <authorList>
            <person name="Wang Y."/>
            <person name="Stata M."/>
            <person name="Wang W."/>
            <person name="Stajich J.E."/>
            <person name="White M.M."/>
            <person name="Moncalvo J.M."/>
        </authorList>
    </citation>
    <scope>NUCLEOTIDE SEQUENCE [LARGE SCALE GENOMIC DNA]</scope>
    <source>
        <strain evidence="1 2">SC-DP-2</strain>
    </source>
</reference>
<evidence type="ECO:0000313" key="2">
    <source>
        <dbReference type="Proteomes" id="UP000245609"/>
    </source>
</evidence>
<gene>
    <name evidence="1" type="ORF">BB560_005773</name>
</gene>
<evidence type="ECO:0000313" key="1">
    <source>
        <dbReference type="EMBL" id="PVU97035.1"/>
    </source>
</evidence>
<organism evidence="1 2">
    <name type="scientific">Smittium megazygosporum</name>
    <dbReference type="NCBI Taxonomy" id="133381"/>
    <lineage>
        <taxon>Eukaryota</taxon>
        <taxon>Fungi</taxon>
        <taxon>Fungi incertae sedis</taxon>
        <taxon>Zoopagomycota</taxon>
        <taxon>Kickxellomycotina</taxon>
        <taxon>Harpellomycetes</taxon>
        <taxon>Harpellales</taxon>
        <taxon>Legeriomycetaceae</taxon>
        <taxon>Smittium</taxon>
    </lineage>
</organism>
<sequence>ELTTPVCDNLLSMLDSFSKELGVECVPLEPARLNTRVAAGMLTKSELNTRMLKFKACFAHISSNMASIIFQTNLERTPASSTASDTASTFGTMLQGILDTVGLNRLNTNDRLEKRKKQEKNTGRLSLFCATFLGLTFDEQGA</sequence>
<feature type="non-terminal residue" evidence="1">
    <location>
        <position position="1"/>
    </location>
</feature>